<dbReference type="Pfam" id="PF03008">
    <property type="entry name" value="DUF234"/>
    <property type="match status" value="1"/>
</dbReference>
<keyword evidence="3" id="KW-1185">Reference proteome</keyword>
<dbReference type="EMBL" id="BOOK01000003">
    <property type="protein sequence ID" value="GIH98513.1"/>
    <property type="molecule type" value="Genomic_DNA"/>
</dbReference>
<reference evidence="2" key="1">
    <citation type="submission" date="2021-01" db="EMBL/GenBank/DDBJ databases">
        <title>Whole genome shotgun sequence of Planobispora takensis NBRC 109077.</title>
        <authorList>
            <person name="Komaki H."/>
            <person name="Tamura T."/>
        </authorList>
    </citation>
    <scope>NUCLEOTIDE SEQUENCE</scope>
    <source>
        <strain evidence="2">NBRC 109077</strain>
    </source>
</reference>
<organism evidence="2 3">
    <name type="scientific">Planobispora takensis</name>
    <dbReference type="NCBI Taxonomy" id="1367882"/>
    <lineage>
        <taxon>Bacteria</taxon>
        <taxon>Bacillati</taxon>
        <taxon>Actinomycetota</taxon>
        <taxon>Actinomycetes</taxon>
        <taxon>Streptosporangiales</taxon>
        <taxon>Streptosporangiaceae</taxon>
        <taxon>Planobispora</taxon>
    </lineage>
</organism>
<dbReference type="AlphaFoldDB" id="A0A8J3SQ16"/>
<evidence type="ECO:0000313" key="2">
    <source>
        <dbReference type="EMBL" id="GIH98513.1"/>
    </source>
</evidence>
<comment type="caution">
    <text evidence="2">The sequence shown here is derived from an EMBL/GenBank/DDBJ whole genome shotgun (WGS) entry which is preliminary data.</text>
</comment>
<evidence type="ECO:0000259" key="1">
    <source>
        <dbReference type="Pfam" id="PF03008"/>
    </source>
</evidence>
<dbReference type="Proteomes" id="UP000634476">
    <property type="component" value="Unassembled WGS sequence"/>
</dbReference>
<protein>
    <recommendedName>
        <fullName evidence="1">DUF234 domain-containing protein</fullName>
    </recommendedName>
</protein>
<name>A0A8J3SQ16_9ACTN</name>
<feature type="domain" description="DUF234" evidence="1">
    <location>
        <begin position="2"/>
        <end position="60"/>
    </location>
</feature>
<dbReference type="InterPro" id="IPR004256">
    <property type="entry name" value="DUF234"/>
</dbReference>
<gene>
    <name evidence="2" type="ORF">Pta02_05220</name>
</gene>
<accession>A0A8J3SQ16</accession>
<proteinExistence type="predicted"/>
<dbReference type="RefSeq" id="WP_203873012.1">
    <property type="nucleotide sequence ID" value="NZ_BOOK01000003.1"/>
</dbReference>
<sequence>MLRRIRDGWTSWRGRAVEPAVREALARLLPDHRFPDVVEVGSFWTRTDDVEIDLIAADREPIAERLFFAGSVEWLEDRPFDNHDLIELARAQAAVPGGGICR</sequence>
<evidence type="ECO:0000313" key="3">
    <source>
        <dbReference type="Proteomes" id="UP000634476"/>
    </source>
</evidence>